<dbReference type="AlphaFoldDB" id="A0A4Y7STP2"/>
<dbReference type="Proteomes" id="UP000298030">
    <property type="component" value="Unassembled WGS sequence"/>
</dbReference>
<protein>
    <submittedName>
        <fullName evidence="1">Uncharacterized protein</fullName>
    </submittedName>
</protein>
<accession>A0A4Y7STP2</accession>
<reference evidence="1 2" key="1">
    <citation type="journal article" date="2019" name="Nat. Ecol. Evol.">
        <title>Megaphylogeny resolves global patterns of mushroom evolution.</title>
        <authorList>
            <person name="Varga T."/>
            <person name="Krizsan K."/>
            <person name="Foldi C."/>
            <person name="Dima B."/>
            <person name="Sanchez-Garcia M."/>
            <person name="Sanchez-Ramirez S."/>
            <person name="Szollosi G.J."/>
            <person name="Szarkandi J.G."/>
            <person name="Papp V."/>
            <person name="Albert L."/>
            <person name="Andreopoulos W."/>
            <person name="Angelini C."/>
            <person name="Antonin V."/>
            <person name="Barry K.W."/>
            <person name="Bougher N.L."/>
            <person name="Buchanan P."/>
            <person name="Buyck B."/>
            <person name="Bense V."/>
            <person name="Catcheside P."/>
            <person name="Chovatia M."/>
            <person name="Cooper J."/>
            <person name="Damon W."/>
            <person name="Desjardin D."/>
            <person name="Finy P."/>
            <person name="Geml J."/>
            <person name="Haridas S."/>
            <person name="Hughes K."/>
            <person name="Justo A."/>
            <person name="Karasinski D."/>
            <person name="Kautmanova I."/>
            <person name="Kiss B."/>
            <person name="Kocsube S."/>
            <person name="Kotiranta H."/>
            <person name="LaButti K.M."/>
            <person name="Lechner B.E."/>
            <person name="Liimatainen K."/>
            <person name="Lipzen A."/>
            <person name="Lukacs Z."/>
            <person name="Mihaltcheva S."/>
            <person name="Morgado L.N."/>
            <person name="Niskanen T."/>
            <person name="Noordeloos M.E."/>
            <person name="Ohm R.A."/>
            <person name="Ortiz-Santana B."/>
            <person name="Ovrebo C."/>
            <person name="Racz N."/>
            <person name="Riley R."/>
            <person name="Savchenko A."/>
            <person name="Shiryaev A."/>
            <person name="Soop K."/>
            <person name="Spirin V."/>
            <person name="Szebenyi C."/>
            <person name="Tomsovsky M."/>
            <person name="Tulloss R.E."/>
            <person name="Uehling J."/>
            <person name="Grigoriev I.V."/>
            <person name="Vagvolgyi C."/>
            <person name="Papp T."/>
            <person name="Martin F.M."/>
            <person name="Miettinen O."/>
            <person name="Hibbett D.S."/>
            <person name="Nagy L.G."/>
        </authorList>
    </citation>
    <scope>NUCLEOTIDE SEQUENCE [LARGE SCALE GENOMIC DNA]</scope>
    <source>
        <strain evidence="1 2">FP101781</strain>
    </source>
</reference>
<keyword evidence="2" id="KW-1185">Reference proteome</keyword>
<proteinExistence type="predicted"/>
<gene>
    <name evidence="1" type="ORF">FA13DRAFT_1175232</name>
</gene>
<evidence type="ECO:0000313" key="2">
    <source>
        <dbReference type="Proteomes" id="UP000298030"/>
    </source>
</evidence>
<evidence type="ECO:0000313" key="1">
    <source>
        <dbReference type="EMBL" id="TEB25233.1"/>
    </source>
</evidence>
<dbReference type="EMBL" id="QPFP01000058">
    <property type="protein sequence ID" value="TEB25233.1"/>
    <property type="molecule type" value="Genomic_DNA"/>
</dbReference>
<comment type="caution">
    <text evidence="1">The sequence shown here is derived from an EMBL/GenBank/DDBJ whole genome shotgun (WGS) entry which is preliminary data.</text>
</comment>
<organism evidence="1 2">
    <name type="scientific">Coprinellus micaceus</name>
    <name type="common">Glistening ink-cap mushroom</name>
    <name type="synonym">Coprinus micaceus</name>
    <dbReference type="NCBI Taxonomy" id="71717"/>
    <lineage>
        <taxon>Eukaryota</taxon>
        <taxon>Fungi</taxon>
        <taxon>Dikarya</taxon>
        <taxon>Basidiomycota</taxon>
        <taxon>Agaricomycotina</taxon>
        <taxon>Agaricomycetes</taxon>
        <taxon>Agaricomycetidae</taxon>
        <taxon>Agaricales</taxon>
        <taxon>Agaricineae</taxon>
        <taxon>Psathyrellaceae</taxon>
        <taxon>Coprinellus</taxon>
    </lineage>
</organism>
<sequence>MLDARQIPMPFSSRPRFPLPFSFETRSMPPVSSLFSSSHIHGSLLHCSAYFAPQHFTLSRSHPQAPGLFAGRTCSYVSEIRYRDSLRPMSRPPLARPKSLSP</sequence>
<name>A0A4Y7STP2_COPMI</name>